<keyword evidence="7" id="KW-1185">Reference proteome</keyword>
<dbReference type="Gene3D" id="3.40.50.2000">
    <property type="entry name" value="Glycogen Phosphorylase B"/>
    <property type="match status" value="2"/>
</dbReference>
<keyword evidence="2" id="KW-0328">Glycosyltransferase</keyword>
<keyword evidence="3" id="KW-0808">Transferase</keyword>
<dbReference type="InterPro" id="IPR028098">
    <property type="entry name" value="Glyco_trans_4-like_N"/>
</dbReference>
<dbReference type="RefSeq" id="WP_062545615.1">
    <property type="nucleotide sequence ID" value="NZ_CP012643.1"/>
</dbReference>
<dbReference type="Pfam" id="PF13439">
    <property type="entry name" value="Glyco_transf_4"/>
    <property type="match status" value="1"/>
</dbReference>
<evidence type="ECO:0000313" key="6">
    <source>
        <dbReference type="EMBL" id="ALJ00983.1"/>
    </source>
</evidence>
<accession>A0A0P0D246</accession>
<evidence type="ECO:0000259" key="4">
    <source>
        <dbReference type="Pfam" id="PF00534"/>
    </source>
</evidence>
<comment type="similarity">
    <text evidence="1">Belongs to the glycosyltransferase group 1 family. Glycosyltransferase 4 subfamily.</text>
</comment>
<feature type="domain" description="Glycosyltransferase subfamily 4-like N-terminal" evidence="5">
    <location>
        <begin position="47"/>
        <end position="159"/>
    </location>
</feature>
<evidence type="ECO:0000256" key="1">
    <source>
        <dbReference type="ARBA" id="ARBA00009481"/>
    </source>
</evidence>
<organism evidence="6 7">
    <name type="scientific">Rufibacter tibetensis</name>
    <dbReference type="NCBI Taxonomy" id="512763"/>
    <lineage>
        <taxon>Bacteria</taxon>
        <taxon>Pseudomonadati</taxon>
        <taxon>Bacteroidota</taxon>
        <taxon>Cytophagia</taxon>
        <taxon>Cytophagales</taxon>
        <taxon>Hymenobacteraceae</taxon>
        <taxon>Rufibacter</taxon>
    </lineage>
</organism>
<dbReference type="EMBL" id="CP012643">
    <property type="protein sequence ID" value="ALJ00983.1"/>
    <property type="molecule type" value="Genomic_DNA"/>
</dbReference>
<evidence type="ECO:0000256" key="3">
    <source>
        <dbReference type="ARBA" id="ARBA00022679"/>
    </source>
</evidence>
<dbReference type="PANTHER" id="PTHR12526:SF640">
    <property type="entry name" value="COLANIC ACID BIOSYNTHESIS GLYCOSYLTRANSFERASE WCAL-RELATED"/>
    <property type="match status" value="1"/>
</dbReference>
<dbReference type="STRING" id="512763.DC20_20795"/>
<protein>
    <recommendedName>
        <fullName evidence="8">Glycosyl transferase family 1</fullName>
    </recommendedName>
</protein>
<dbReference type="PANTHER" id="PTHR12526">
    <property type="entry name" value="GLYCOSYLTRANSFERASE"/>
    <property type="match status" value="1"/>
</dbReference>
<evidence type="ECO:0000256" key="2">
    <source>
        <dbReference type="ARBA" id="ARBA00022676"/>
    </source>
</evidence>
<dbReference type="CDD" id="cd03801">
    <property type="entry name" value="GT4_PimA-like"/>
    <property type="match status" value="1"/>
</dbReference>
<sequence>MEVVIVGPSITRTKGGMATVINDMLQNRNPEVRFTHIVSHVEGSASEKISRNLDAILEFLKTSKMDLVHIHVASGASFYRKSLFVLLSKLRGKPVVMHVHGADFDSFYNSSSSIAQWYIRMIFSFCSSILVLSGFWRHFFEKNISNKNVEVLHNGVYTQFFASCYTMPANLSKFLFLGRLGQRKGVYDLLEAADILVNRHHHHDLVFYLAGDGEIEQVHRIVQEKGLQNNVQVLGWIGEKEKMEWLKRADTMILPSYNEGLPMSILEAMAAGKIIISGRVGGIPDLVTEGVNGFLITPGDVESLCQHIAFVKSNPQEMIRMAENNQRKIDAEYNLARLNEQLFSLYRRLVRS</sequence>
<dbReference type="AlphaFoldDB" id="A0A0P0D246"/>
<evidence type="ECO:0000259" key="5">
    <source>
        <dbReference type="Pfam" id="PF13439"/>
    </source>
</evidence>
<dbReference type="SUPFAM" id="SSF53756">
    <property type="entry name" value="UDP-Glycosyltransferase/glycogen phosphorylase"/>
    <property type="match status" value="1"/>
</dbReference>
<gene>
    <name evidence="6" type="ORF">DC20_20795</name>
</gene>
<dbReference type="OrthoDB" id="7560678at2"/>
<name>A0A0P0D246_9BACT</name>
<evidence type="ECO:0008006" key="8">
    <source>
        <dbReference type="Google" id="ProtNLM"/>
    </source>
</evidence>
<dbReference type="KEGG" id="rti:DC20_20795"/>
<dbReference type="InterPro" id="IPR001296">
    <property type="entry name" value="Glyco_trans_1"/>
</dbReference>
<reference evidence="6 7" key="1">
    <citation type="submission" date="2015-08" db="EMBL/GenBank/DDBJ databases">
        <title>Complete genome sequence of Rufibacter tibetensis strain 1351t, a radiation-resistant bacterium from tibet plateau.</title>
        <authorList>
            <person name="Dai J."/>
        </authorList>
    </citation>
    <scope>NUCLEOTIDE SEQUENCE [LARGE SCALE GENOMIC DNA]</scope>
    <source>
        <strain evidence="6 7">1351</strain>
    </source>
</reference>
<evidence type="ECO:0000313" key="7">
    <source>
        <dbReference type="Proteomes" id="UP000061382"/>
    </source>
</evidence>
<dbReference type="Pfam" id="PF00534">
    <property type="entry name" value="Glycos_transf_1"/>
    <property type="match status" value="1"/>
</dbReference>
<dbReference type="GO" id="GO:0016757">
    <property type="term" value="F:glycosyltransferase activity"/>
    <property type="evidence" value="ECO:0007669"/>
    <property type="project" value="UniProtKB-KW"/>
</dbReference>
<dbReference type="Proteomes" id="UP000061382">
    <property type="component" value="Chromosome"/>
</dbReference>
<proteinExistence type="inferred from homology"/>
<feature type="domain" description="Glycosyl transferase family 1" evidence="4">
    <location>
        <begin position="173"/>
        <end position="327"/>
    </location>
</feature>
<dbReference type="PATRIC" id="fig|512763.3.peg.4566"/>